<dbReference type="AlphaFoldDB" id="A0AAW1GZD9"/>
<dbReference type="InterPro" id="IPR055357">
    <property type="entry name" value="LRR_At1g61320_AtMIF1"/>
</dbReference>
<dbReference type="Proteomes" id="UP001443914">
    <property type="component" value="Unassembled WGS sequence"/>
</dbReference>
<feature type="domain" description="At1g61320/AtMIF1 LRR" evidence="2">
    <location>
        <begin position="86"/>
        <end position="249"/>
    </location>
</feature>
<evidence type="ECO:0000313" key="3">
    <source>
        <dbReference type="EMBL" id="KAK9666459.1"/>
    </source>
</evidence>
<dbReference type="Gene3D" id="3.80.10.10">
    <property type="entry name" value="Ribonuclease Inhibitor"/>
    <property type="match status" value="1"/>
</dbReference>
<evidence type="ECO:0000259" key="2">
    <source>
        <dbReference type="Pfam" id="PF23622"/>
    </source>
</evidence>
<name>A0AAW1GZD9_SAPOF</name>
<dbReference type="InterPro" id="IPR032675">
    <property type="entry name" value="LRR_dom_sf"/>
</dbReference>
<gene>
    <name evidence="3" type="ORF">RND81_14G186400</name>
</gene>
<sequence>MKSSSRIHNSCSEVDVGRDRLSEMPDEVIIHILSCMPTLDAVRTVLLCRFGNLWTLVPTLKFNICEPDYLDYYEFEQFNIFIRNVLMLHKKLSIDTFHLHTDYWDYIDSKGVDDVKIWLRFALGRQAKEIEFRTQCDYPFLHNFISQSLVTLTLYGCSIDPQLQVTLTSLKKLSLEFVSMCDEAFQQFISGCPSLQELLIVNPYGIKKLSLSAPNIDKLSLFHDDECHGANLMLLDIPNLKSLDLNVCPVIIDVSSVRDLHMEDFFGDRYYFDKDDELNTKLKMFLGKCKDVEVFRLSRDASRQFLDAIQSLCLSQNRWKCVVLELGTFAENYLLGIYQLMSSLKHLEELIIYSEYEYRGASTVLIPVELSSPCVMPKLRSVTLHVYSKPWDRWLQLVQFVLRSAACLEKLVIVPNNKYYQLTTAEELEFFKLVSSFHRSSPNASVLFA</sequence>
<accession>A0AAW1GZD9</accession>
<evidence type="ECO:0000259" key="1">
    <source>
        <dbReference type="Pfam" id="PF00646"/>
    </source>
</evidence>
<evidence type="ECO:0000313" key="4">
    <source>
        <dbReference type="Proteomes" id="UP001443914"/>
    </source>
</evidence>
<reference evidence="3" key="1">
    <citation type="submission" date="2024-03" db="EMBL/GenBank/DDBJ databases">
        <title>WGS assembly of Saponaria officinalis var. Norfolk2.</title>
        <authorList>
            <person name="Jenkins J."/>
            <person name="Shu S."/>
            <person name="Grimwood J."/>
            <person name="Barry K."/>
            <person name="Goodstein D."/>
            <person name="Schmutz J."/>
            <person name="Leebens-Mack J."/>
            <person name="Osbourn A."/>
        </authorList>
    </citation>
    <scope>NUCLEOTIDE SEQUENCE [LARGE SCALE GENOMIC DNA]</scope>
    <source>
        <strain evidence="3">JIC</strain>
    </source>
</reference>
<dbReference type="SUPFAM" id="SSF81383">
    <property type="entry name" value="F-box domain"/>
    <property type="match status" value="1"/>
</dbReference>
<protein>
    <submittedName>
        <fullName evidence="3">Uncharacterized protein</fullName>
    </submittedName>
</protein>
<dbReference type="Pfam" id="PF00646">
    <property type="entry name" value="F-box"/>
    <property type="match status" value="1"/>
</dbReference>
<dbReference type="InterPro" id="IPR036047">
    <property type="entry name" value="F-box-like_dom_sf"/>
</dbReference>
<dbReference type="EMBL" id="JBDFQZ010000014">
    <property type="protein sequence ID" value="KAK9666459.1"/>
    <property type="molecule type" value="Genomic_DNA"/>
</dbReference>
<dbReference type="PANTHER" id="PTHR31900:SF31">
    <property type="entry name" value="F-BOX_LRR-REPEAT PROTEIN 13-LIKE"/>
    <property type="match status" value="1"/>
</dbReference>
<dbReference type="InterPro" id="IPR050232">
    <property type="entry name" value="FBL13/AtMIF1-like"/>
</dbReference>
<dbReference type="Pfam" id="PF23622">
    <property type="entry name" value="LRR_At1g61320_AtMIF1"/>
    <property type="match status" value="1"/>
</dbReference>
<dbReference type="InterPro" id="IPR001810">
    <property type="entry name" value="F-box_dom"/>
</dbReference>
<dbReference type="PANTHER" id="PTHR31900">
    <property type="entry name" value="F-BOX/RNI SUPERFAMILY PROTEIN-RELATED"/>
    <property type="match status" value="1"/>
</dbReference>
<keyword evidence="4" id="KW-1185">Reference proteome</keyword>
<feature type="domain" description="F-box" evidence="1">
    <location>
        <begin position="21"/>
        <end position="49"/>
    </location>
</feature>
<proteinExistence type="predicted"/>
<organism evidence="3 4">
    <name type="scientific">Saponaria officinalis</name>
    <name type="common">Common soapwort</name>
    <name type="synonym">Lychnis saponaria</name>
    <dbReference type="NCBI Taxonomy" id="3572"/>
    <lineage>
        <taxon>Eukaryota</taxon>
        <taxon>Viridiplantae</taxon>
        <taxon>Streptophyta</taxon>
        <taxon>Embryophyta</taxon>
        <taxon>Tracheophyta</taxon>
        <taxon>Spermatophyta</taxon>
        <taxon>Magnoliopsida</taxon>
        <taxon>eudicotyledons</taxon>
        <taxon>Gunneridae</taxon>
        <taxon>Pentapetalae</taxon>
        <taxon>Caryophyllales</taxon>
        <taxon>Caryophyllaceae</taxon>
        <taxon>Caryophylleae</taxon>
        <taxon>Saponaria</taxon>
    </lineage>
</organism>
<dbReference type="SUPFAM" id="SSF52047">
    <property type="entry name" value="RNI-like"/>
    <property type="match status" value="1"/>
</dbReference>
<comment type="caution">
    <text evidence="3">The sequence shown here is derived from an EMBL/GenBank/DDBJ whole genome shotgun (WGS) entry which is preliminary data.</text>
</comment>